<dbReference type="Proteomes" id="UP001153269">
    <property type="component" value="Unassembled WGS sequence"/>
</dbReference>
<keyword evidence="3" id="KW-1185">Reference proteome</keyword>
<evidence type="ECO:0000256" key="1">
    <source>
        <dbReference type="SAM" id="MobiDB-lite"/>
    </source>
</evidence>
<evidence type="ECO:0000313" key="3">
    <source>
        <dbReference type="Proteomes" id="UP001153269"/>
    </source>
</evidence>
<feature type="region of interest" description="Disordered" evidence="1">
    <location>
        <begin position="147"/>
        <end position="173"/>
    </location>
</feature>
<sequence>MGCETEMEEGTGGREERKEEEKKKGNKDTERFFKVHRRSIKPAATFREIPLFLPTQVPEPACPMHSSVHYLPPPFLEFSPPLLLSGLPYPEGSKGAAFKYRPLAGSMGQKAQRSRGLEWAPLPGSRALWLVAAGPLSLPPLLPCISTPQAGNRRGEEVKRQERTERWSGDSPGMMMVPAESLMGDPIPPLLLQQSH</sequence>
<dbReference type="EMBL" id="CADEAL010001024">
    <property type="protein sequence ID" value="CAB1428134.1"/>
    <property type="molecule type" value="Genomic_DNA"/>
</dbReference>
<proteinExistence type="predicted"/>
<protein>
    <submittedName>
        <fullName evidence="2">Uncharacterized protein</fullName>
    </submittedName>
</protein>
<evidence type="ECO:0000313" key="2">
    <source>
        <dbReference type="EMBL" id="CAB1428134.1"/>
    </source>
</evidence>
<feature type="region of interest" description="Disordered" evidence="1">
    <location>
        <begin position="1"/>
        <end position="30"/>
    </location>
</feature>
<dbReference type="AlphaFoldDB" id="A0A9N7YL38"/>
<comment type="caution">
    <text evidence="2">The sequence shown here is derived from an EMBL/GenBank/DDBJ whole genome shotgun (WGS) entry which is preliminary data.</text>
</comment>
<organism evidence="2 3">
    <name type="scientific">Pleuronectes platessa</name>
    <name type="common">European plaice</name>
    <dbReference type="NCBI Taxonomy" id="8262"/>
    <lineage>
        <taxon>Eukaryota</taxon>
        <taxon>Metazoa</taxon>
        <taxon>Chordata</taxon>
        <taxon>Craniata</taxon>
        <taxon>Vertebrata</taxon>
        <taxon>Euteleostomi</taxon>
        <taxon>Actinopterygii</taxon>
        <taxon>Neopterygii</taxon>
        <taxon>Teleostei</taxon>
        <taxon>Neoteleostei</taxon>
        <taxon>Acanthomorphata</taxon>
        <taxon>Carangaria</taxon>
        <taxon>Pleuronectiformes</taxon>
        <taxon>Pleuronectoidei</taxon>
        <taxon>Pleuronectidae</taxon>
        <taxon>Pleuronectes</taxon>
    </lineage>
</organism>
<reference evidence="2" key="1">
    <citation type="submission" date="2020-03" db="EMBL/GenBank/DDBJ databases">
        <authorList>
            <person name="Weist P."/>
        </authorList>
    </citation>
    <scope>NUCLEOTIDE SEQUENCE</scope>
</reference>
<accession>A0A9N7YL38</accession>
<feature type="compositionally biased region" description="Basic and acidic residues" evidence="1">
    <location>
        <begin position="153"/>
        <end position="168"/>
    </location>
</feature>
<feature type="compositionally biased region" description="Basic and acidic residues" evidence="1">
    <location>
        <begin position="11"/>
        <end position="30"/>
    </location>
</feature>
<gene>
    <name evidence="2" type="ORF">PLEPLA_LOCUS16099</name>
</gene>
<name>A0A9N7YL38_PLEPL</name>